<dbReference type="EMBL" id="JAGSPK010000002">
    <property type="protein sequence ID" value="MBR7792345.1"/>
    <property type="molecule type" value="Genomic_DNA"/>
</dbReference>
<comment type="caution">
    <text evidence="2">The sequence shown here is derived from an EMBL/GenBank/DDBJ whole genome shotgun (WGS) entry which is preliminary data.</text>
</comment>
<name>A0ABS5H0X5_9BURK</name>
<organism evidence="2 3">
    <name type="scientific">Undibacterium rivi</name>
    <dbReference type="NCBI Taxonomy" id="2828729"/>
    <lineage>
        <taxon>Bacteria</taxon>
        <taxon>Pseudomonadati</taxon>
        <taxon>Pseudomonadota</taxon>
        <taxon>Betaproteobacteria</taxon>
        <taxon>Burkholderiales</taxon>
        <taxon>Oxalobacteraceae</taxon>
        <taxon>Undibacterium</taxon>
    </lineage>
</organism>
<dbReference type="RefSeq" id="WP_212678404.1">
    <property type="nucleotide sequence ID" value="NZ_JAGSPK010000002.1"/>
</dbReference>
<dbReference type="InterPro" id="IPR055360">
    <property type="entry name" value="bAvd"/>
</dbReference>
<keyword evidence="3" id="KW-1185">Reference proteome</keyword>
<dbReference type="CDD" id="cd16376">
    <property type="entry name" value="Avd_like"/>
    <property type="match status" value="1"/>
</dbReference>
<dbReference type="InterPro" id="IPR036583">
    <property type="entry name" value="23S_rRNA_IVS_sf"/>
</dbReference>
<feature type="domain" description="bAvd-like" evidence="1">
    <location>
        <begin position="11"/>
        <end position="111"/>
    </location>
</feature>
<reference evidence="2 3" key="1">
    <citation type="submission" date="2021-04" db="EMBL/GenBank/DDBJ databases">
        <title>novel species isolated from subtropical streams in China.</title>
        <authorList>
            <person name="Lu H."/>
        </authorList>
    </citation>
    <scope>NUCLEOTIDE SEQUENCE [LARGE SCALE GENOMIC DNA]</scope>
    <source>
        <strain evidence="2 3">FT147W</strain>
    </source>
</reference>
<accession>A0ABS5H0X5</accession>
<gene>
    <name evidence="2" type="ORF">KDM87_07005</name>
</gene>
<evidence type="ECO:0000259" key="1">
    <source>
        <dbReference type="Pfam" id="PF22296"/>
    </source>
</evidence>
<dbReference type="SUPFAM" id="SSF158446">
    <property type="entry name" value="IVS-encoded protein-like"/>
    <property type="match status" value="1"/>
</dbReference>
<proteinExistence type="predicted"/>
<dbReference type="Proteomes" id="UP000682982">
    <property type="component" value="Unassembled WGS sequence"/>
</dbReference>
<evidence type="ECO:0000313" key="2">
    <source>
        <dbReference type="EMBL" id="MBR7792345.1"/>
    </source>
</evidence>
<dbReference type="Pfam" id="PF22296">
    <property type="entry name" value="bAvd"/>
    <property type="match status" value="1"/>
</dbReference>
<protein>
    <submittedName>
        <fullName evidence="2">Four helix bundle protein</fullName>
    </submittedName>
</protein>
<evidence type="ECO:0000313" key="3">
    <source>
        <dbReference type="Proteomes" id="UP000682982"/>
    </source>
</evidence>
<sequence length="131" mass="14287">MAIHTALPIYKEAYELLKLATTITKNMPKDFKASVGGEIRALCVQSVLLIARANAAQDKAPHLATLLEQIHAVEILFRLAKDMRFISTGQYANAIQTTDAIGKQANGWRKSAVASAPVTSMPRQPCQRALI</sequence>
<dbReference type="Gene3D" id="1.20.1440.60">
    <property type="entry name" value="23S rRNA-intervening sequence"/>
    <property type="match status" value="1"/>
</dbReference>